<dbReference type="Proteomes" id="UP000321393">
    <property type="component" value="Unassembled WGS sequence"/>
</dbReference>
<feature type="domain" description="Dual specificity phosphatase catalytic" evidence="6">
    <location>
        <begin position="421"/>
        <end position="466"/>
    </location>
</feature>
<reference evidence="10 11" key="1">
    <citation type="submission" date="2019-08" db="EMBL/GenBank/DDBJ databases">
        <title>Draft genome sequences of two oriental melons (Cucumis melo L. var makuwa).</title>
        <authorList>
            <person name="Kwon S.-Y."/>
        </authorList>
    </citation>
    <scope>NUCLEOTIDE SEQUENCE [LARGE SCALE GENOMIC DNA]</scope>
    <source>
        <strain evidence="11">cv. Chang Bougi</strain>
        <strain evidence="10">cv. SW 3</strain>
        <tissue evidence="9">Leaf</tissue>
    </source>
</reference>
<name>A0A5D3D5C3_CUCMM</name>
<evidence type="ECO:0000313" key="11">
    <source>
        <dbReference type="Proteomes" id="UP000321947"/>
    </source>
</evidence>
<comment type="similarity">
    <text evidence="1">Belongs to the protein-tyrosine phosphatase family. Non-receptor class dual specificity subfamily.</text>
</comment>
<dbReference type="InterPro" id="IPR029021">
    <property type="entry name" value="Prot-tyrosine_phosphatase-like"/>
</dbReference>
<keyword evidence="4" id="KW-0904">Protein phosphatase</keyword>
<dbReference type="GO" id="GO:0008138">
    <property type="term" value="F:protein tyrosine/serine/threonine phosphatase activity"/>
    <property type="evidence" value="ECO:0007669"/>
    <property type="project" value="TreeGrafter"/>
</dbReference>
<evidence type="ECO:0000259" key="7">
    <source>
        <dbReference type="Pfam" id="PF07727"/>
    </source>
</evidence>
<evidence type="ECO:0000259" key="6">
    <source>
        <dbReference type="Pfam" id="PF00782"/>
    </source>
</evidence>
<evidence type="ECO:0000256" key="5">
    <source>
        <dbReference type="SAM" id="MobiDB-lite"/>
    </source>
</evidence>
<dbReference type="EC" id="3.1.3.48" evidence="2"/>
<dbReference type="SUPFAM" id="SSF52799">
    <property type="entry name" value="(Phosphotyrosine protein) phosphatases II"/>
    <property type="match status" value="1"/>
</dbReference>
<keyword evidence="3" id="KW-0378">Hydrolase</keyword>
<accession>A0A5D3D5C3</accession>
<dbReference type="OrthoDB" id="2017893at2759"/>
<proteinExistence type="inferred from homology"/>
<dbReference type="GO" id="GO:0004725">
    <property type="term" value="F:protein tyrosine phosphatase activity"/>
    <property type="evidence" value="ECO:0007669"/>
    <property type="project" value="UniProtKB-EC"/>
</dbReference>
<dbReference type="InterPro" id="IPR013103">
    <property type="entry name" value="RVT_2"/>
</dbReference>
<sequence length="639" mass="72183">MENPTEPCTNNTTSEKDKFDVAIFENVKEKDSGDETELRTKTRNNEVEQGHTGKIDKYDPSLDLSIALRKGTRSCTQHSISNYVSYENLSPQFRAFTASLDSTTILKNIHIALECNEWKNAVMEEIQALEKNKTSEICGIPKGHKLVGCKWVYTLKYKADGTLDGHKVRLVAKGCTQTYGVDFSETFSPTAKLNTVRVLLSVAVNKDWTLYQLDVKNVFLNGGLVEEVYMSPLPGFKAQLGMLGCRPIDTPIEFNSKLGNSDDQVLVDKKQYQRIVGKLIFLSNTRLDIFFSVSVVSQFMQGPYEKHMEAVKRILRHLKTTPGKGLMFRKTYRKTIETYTDSDWAGSVVDRKSTSGYCTFVWGNLVAWRSKKQSVMARNSAKVEYRAMSSGICEEICGCIYIPYIPSNRYVADVLTKGLLSAAIITAYLMRNEQLSLEDALDSLRKSNEFVSPNDGFMEQLKLFEEMGFKVDYASPIYKRFRLKVLGESYNRGEKINISKLGADPGLSREVASEVQSSQQVEFSHLRAYRCKKCRRLVALLENVVDHIPGEGETSFDWYKRKSGNPFNKSEESECSSIFVEPLRWMTGVEEGALEGKLSCAHCEARLGYFNWSGIQCSCGSWITPAFQLHKSRVDISTV</sequence>
<dbReference type="AlphaFoldDB" id="A0A5D3D5C3"/>
<dbReference type="Proteomes" id="UP000321947">
    <property type="component" value="Unassembled WGS sequence"/>
</dbReference>
<dbReference type="PANTHER" id="PTHR45848:SF4">
    <property type="entry name" value="DUAL SPECIFICITY PROTEIN PHOSPHATASE 12"/>
    <property type="match status" value="1"/>
</dbReference>
<dbReference type="CDD" id="cd09272">
    <property type="entry name" value="RNase_HI_RT_Ty1"/>
    <property type="match status" value="1"/>
</dbReference>
<evidence type="ECO:0000313" key="9">
    <source>
        <dbReference type="EMBL" id="TYK18746.1"/>
    </source>
</evidence>
<gene>
    <name evidence="9" type="ORF">E5676_scaffold257G00490</name>
    <name evidence="8" type="ORF">E6C27_scaffold280G00490</name>
</gene>
<evidence type="ECO:0000256" key="1">
    <source>
        <dbReference type="ARBA" id="ARBA00008601"/>
    </source>
</evidence>
<comment type="caution">
    <text evidence="9">The sequence shown here is derived from an EMBL/GenBank/DDBJ whole genome shotgun (WGS) entry which is preliminary data.</text>
</comment>
<dbReference type="Pfam" id="PF00782">
    <property type="entry name" value="DSPc"/>
    <property type="match status" value="1"/>
</dbReference>
<dbReference type="PANTHER" id="PTHR45848">
    <property type="entry name" value="DUAL SPECIFICITY PROTEIN PHOSPHATASE 12 FAMILY MEMBER"/>
    <property type="match status" value="1"/>
</dbReference>
<evidence type="ECO:0000313" key="10">
    <source>
        <dbReference type="Proteomes" id="UP000321393"/>
    </source>
</evidence>
<evidence type="ECO:0000256" key="3">
    <source>
        <dbReference type="ARBA" id="ARBA00022801"/>
    </source>
</evidence>
<dbReference type="InterPro" id="IPR043502">
    <property type="entry name" value="DNA/RNA_pol_sf"/>
</dbReference>
<dbReference type="EMBL" id="SSTD01007479">
    <property type="protein sequence ID" value="TYK18746.1"/>
    <property type="molecule type" value="Genomic_DNA"/>
</dbReference>
<protein>
    <recommendedName>
        <fullName evidence="2">protein-tyrosine-phosphatase</fullName>
        <ecNumber evidence="2">3.1.3.48</ecNumber>
    </recommendedName>
</protein>
<dbReference type="EMBL" id="SSTE01007195">
    <property type="protein sequence ID" value="KAA0057215.1"/>
    <property type="molecule type" value="Genomic_DNA"/>
</dbReference>
<evidence type="ECO:0000256" key="4">
    <source>
        <dbReference type="ARBA" id="ARBA00022912"/>
    </source>
</evidence>
<dbReference type="SUPFAM" id="SSF56672">
    <property type="entry name" value="DNA/RNA polymerases"/>
    <property type="match status" value="1"/>
</dbReference>
<organism evidence="9 11">
    <name type="scientific">Cucumis melo var. makuwa</name>
    <name type="common">Oriental melon</name>
    <dbReference type="NCBI Taxonomy" id="1194695"/>
    <lineage>
        <taxon>Eukaryota</taxon>
        <taxon>Viridiplantae</taxon>
        <taxon>Streptophyta</taxon>
        <taxon>Embryophyta</taxon>
        <taxon>Tracheophyta</taxon>
        <taxon>Spermatophyta</taxon>
        <taxon>Magnoliopsida</taxon>
        <taxon>eudicotyledons</taxon>
        <taxon>Gunneridae</taxon>
        <taxon>Pentapetalae</taxon>
        <taxon>rosids</taxon>
        <taxon>fabids</taxon>
        <taxon>Cucurbitales</taxon>
        <taxon>Cucurbitaceae</taxon>
        <taxon>Benincaseae</taxon>
        <taxon>Cucumis</taxon>
    </lineage>
</organism>
<dbReference type="Gene3D" id="3.90.190.10">
    <property type="entry name" value="Protein tyrosine phosphatase superfamily"/>
    <property type="match status" value="1"/>
</dbReference>
<evidence type="ECO:0000256" key="2">
    <source>
        <dbReference type="ARBA" id="ARBA00013064"/>
    </source>
</evidence>
<feature type="region of interest" description="Disordered" evidence="5">
    <location>
        <begin position="24"/>
        <end position="56"/>
    </location>
</feature>
<dbReference type="InterPro" id="IPR000340">
    <property type="entry name" value="Dual-sp_phosphatase_cat-dom"/>
</dbReference>
<dbReference type="Pfam" id="PF07727">
    <property type="entry name" value="RVT_2"/>
    <property type="match status" value="1"/>
</dbReference>
<feature type="domain" description="Reverse transcriptase Ty1/copia-type" evidence="7">
    <location>
        <begin position="132"/>
        <end position="238"/>
    </location>
</feature>
<evidence type="ECO:0000313" key="8">
    <source>
        <dbReference type="EMBL" id="KAA0057215.1"/>
    </source>
</evidence>